<dbReference type="AlphaFoldDB" id="A0A060YGM7"/>
<sequence>MPYNYPVVLPLLDDLIRVHKFKPTIKWRQSFENYLKTMPLYYIGVSQRLNVKPAPRHSQLRDHVQPTP</sequence>
<dbReference type="PANTHER" id="PTHR12957:SF23">
    <property type="entry name" value="INTEGRATOR COMPLEX SUBUNIT 6"/>
    <property type="match status" value="1"/>
</dbReference>
<dbReference type="PaxDb" id="8022-A0A060YGM7"/>
<dbReference type="Proteomes" id="UP000193380">
    <property type="component" value="Unassembled WGS sequence"/>
</dbReference>
<evidence type="ECO:0000313" key="1">
    <source>
        <dbReference type="EMBL" id="CDQ88230.1"/>
    </source>
</evidence>
<evidence type="ECO:0000313" key="2">
    <source>
        <dbReference type="Proteomes" id="UP000193380"/>
    </source>
</evidence>
<dbReference type="GO" id="GO:0032039">
    <property type="term" value="C:integrator complex"/>
    <property type="evidence" value="ECO:0007669"/>
    <property type="project" value="TreeGrafter"/>
</dbReference>
<accession>A0A060YGM7</accession>
<dbReference type="GO" id="GO:0034472">
    <property type="term" value="P:snRNA 3'-end processing"/>
    <property type="evidence" value="ECO:0007669"/>
    <property type="project" value="TreeGrafter"/>
</dbReference>
<dbReference type="STRING" id="8022.A0A060YGM7"/>
<dbReference type="InterPro" id="IPR051113">
    <property type="entry name" value="Integrator_subunit6"/>
</dbReference>
<dbReference type="PANTHER" id="PTHR12957">
    <property type="entry name" value="DEAD/H BOX POLYPEPTIDE 26/DICE1-RELATED"/>
    <property type="match status" value="1"/>
</dbReference>
<reference evidence="1" key="1">
    <citation type="journal article" date="2014" name="Nat. Commun.">
        <title>The rainbow trout genome provides novel insights into evolution after whole-genome duplication in vertebrates.</title>
        <authorList>
            <person name="Berthelot C."/>
            <person name="Brunet F."/>
            <person name="Chalopin D."/>
            <person name="Juanchich A."/>
            <person name="Bernard M."/>
            <person name="Noel B."/>
            <person name="Bento P."/>
            <person name="Da Silva C."/>
            <person name="Labadie K."/>
            <person name="Alberti A."/>
            <person name="Aury J.M."/>
            <person name="Louis A."/>
            <person name="Dehais P."/>
            <person name="Bardou P."/>
            <person name="Montfort J."/>
            <person name="Klopp C."/>
            <person name="Cabau C."/>
            <person name="Gaspin C."/>
            <person name="Thorgaard G.H."/>
            <person name="Boussaha M."/>
            <person name="Quillet E."/>
            <person name="Guyomard R."/>
            <person name="Galiana D."/>
            <person name="Bobe J."/>
            <person name="Volff J.N."/>
            <person name="Genet C."/>
            <person name="Wincker P."/>
            <person name="Jaillon O."/>
            <person name="Roest Crollius H."/>
            <person name="Guiguen Y."/>
        </authorList>
    </citation>
    <scope>NUCLEOTIDE SEQUENCE [LARGE SCALE GENOMIC DNA]</scope>
</reference>
<gene>
    <name evidence="1" type="ORF">GSONMT00033682001</name>
</gene>
<reference evidence="1" key="2">
    <citation type="submission" date="2014-03" db="EMBL/GenBank/DDBJ databases">
        <authorList>
            <person name="Genoscope - CEA"/>
        </authorList>
    </citation>
    <scope>NUCLEOTIDE SEQUENCE</scope>
</reference>
<organism evidence="1 2">
    <name type="scientific">Oncorhynchus mykiss</name>
    <name type="common">Rainbow trout</name>
    <name type="synonym">Salmo gairdneri</name>
    <dbReference type="NCBI Taxonomy" id="8022"/>
    <lineage>
        <taxon>Eukaryota</taxon>
        <taxon>Metazoa</taxon>
        <taxon>Chordata</taxon>
        <taxon>Craniata</taxon>
        <taxon>Vertebrata</taxon>
        <taxon>Euteleostomi</taxon>
        <taxon>Actinopterygii</taxon>
        <taxon>Neopterygii</taxon>
        <taxon>Teleostei</taxon>
        <taxon>Protacanthopterygii</taxon>
        <taxon>Salmoniformes</taxon>
        <taxon>Salmonidae</taxon>
        <taxon>Salmoninae</taxon>
        <taxon>Oncorhynchus</taxon>
    </lineage>
</organism>
<dbReference type="EMBL" id="FR908472">
    <property type="protein sequence ID" value="CDQ88230.1"/>
    <property type="molecule type" value="Genomic_DNA"/>
</dbReference>
<name>A0A060YGM7_ONCMY</name>
<proteinExistence type="predicted"/>
<protein>
    <submittedName>
        <fullName evidence="1">Uncharacterized protein</fullName>
    </submittedName>
</protein>